<comment type="caution">
    <text evidence="2">The sequence shown here is derived from an EMBL/GenBank/DDBJ whole genome shotgun (WGS) entry which is preliminary data.</text>
</comment>
<feature type="region of interest" description="Disordered" evidence="1">
    <location>
        <begin position="47"/>
        <end position="84"/>
    </location>
</feature>
<name>A0A9J5ZH17_SOLCO</name>
<protein>
    <submittedName>
        <fullName evidence="2">Uncharacterized protein</fullName>
    </submittedName>
</protein>
<evidence type="ECO:0000313" key="2">
    <source>
        <dbReference type="EMBL" id="KAG5610796.1"/>
    </source>
</evidence>
<accession>A0A9J5ZH17</accession>
<evidence type="ECO:0000256" key="1">
    <source>
        <dbReference type="SAM" id="MobiDB-lite"/>
    </source>
</evidence>
<evidence type="ECO:0000313" key="3">
    <source>
        <dbReference type="Proteomes" id="UP000824120"/>
    </source>
</evidence>
<dbReference type="EMBL" id="JACXVP010000004">
    <property type="protein sequence ID" value="KAG5610796.1"/>
    <property type="molecule type" value="Genomic_DNA"/>
</dbReference>
<dbReference type="Proteomes" id="UP000824120">
    <property type="component" value="Chromosome 4"/>
</dbReference>
<feature type="compositionally biased region" description="Basic and acidic residues" evidence="1">
    <location>
        <begin position="67"/>
        <end position="77"/>
    </location>
</feature>
<organism evidence="2 3">
    <name type="scientific">Solanum commersonii</name>
    <name type="common">Commerson's wild potato</name>
    <name type="synonym">Commerson's nightshade</name>
    <dbReference type="NCBI Taxonomy" id="4109"/>
    <lineage>
        <taxon>Eukaryota</taxon>
        <taxon>Viridiplantae</taxon>
        <taxon>Streptophyta</taxon>
        <taxon>Embryophyta</taxon>
        <taxon>Tracheophyta</taxon>
        <taxon>Spermatophyta</taxon>
        <taxon>Magnoliopsida</taxon>
        <taxon>eudicotyledons</taxon>
        <taxon>Gunneridae</taxon>
        <taxon>Pentapetalae</taxon>
        <taxon>asterids</taxon>
        <taxon>lamiids</taxon>
        <taxon>Solanales</taxon>
        <taxon>Solanaceae</taxon>
        <taxon>Solanoideae</taxon>
        <taxon>Solaneae</taxon>
        <taxon>Solanum</taxon>
    </lineage>
</organism>
<reference evidence="2 3" key="1">
    <citation type="submission" date="2020-09" db="EMBL/GenBank/DDBJ databases">
        <title>De no assembly of potato wild relative species, Solanum commersonii.</title>
        <authorList>
            <person name="Cho K."/>
        </authorList>
    </citation>
    <scope>NUCLEOTIDE SEQUENCE [LARGE SCALE GENOMIC DNA]</scope>
    <source>
        <strain evidence="2">LZ3.2</strain>
        <tissue evidence="2">Leaf</tissue>
    </source>
</reference>
<proteinExistence type="predicted"/>
<sequence length="84" mass="10036">MVSSKEKKYTKLLQENVKNFKHDRVNRDVPDKTNIYKITRTKFKEKEKRSCQDDKQLPLKSFNESRLLGREEDHTIPDSEPTQV</sequence>
<dbReference type="AlphaFoldDB" id="A0A9J5ZH17"/>
<keyword evidence="3" id="KW-1185">Reference proteome</keyword>
<gene>
    <name evidence="2" type="ORF">H5410_022077</name>
</gene>
<feature type="compositionally biased region" description="Basic and acidic residues" evidence="1">
    <location>
        <begin position="47"/>
        <end position="57"/>
    </location>
</feature>